<comment type="caution">
    <text evidence="3">The sequence shown here is derived from an EMBL/GenBank/DDBJ whole genome shotgun (WGS) entry which is preliminary data.</text>
</comment>
<feature type="compositionally biased region" description="Low complexity" evidence="1">
    <location>
        <begin position="671"/>
        <end position="712"/>
    </location>
</feature>
<dbReference type="PANTHER" id="PTHR39601:SF1">
    <property type="entry name" value="CHORIOGENIN HMINOR"/>
    <property type="match status" value="1"/>
</dbReference>
<organism evidence="3 4">
    <name type="scientific">Cladobotryum mycophilum</name>
    <dbReference type="NCBI Taxonomy" id="491253"/>
    <lineage>
        <taxon>Eukaryota</taxon>
        <taxon>Fungi</taxon>
        <taxon>Dikarya</taxon>
        <taxon>Ascomycota</taxon>
        <taxon>Pezizomycotina</taxon>
        <taxon>Sordariomycetes</taxon>
        <taxon>Hypocreomycetidae</taxon>
        <taxon>Hypocreales</taxon>
        <taxon>Hypocreaceae</taxon>
        <taxon>Cladobotryum</taxon>
    </lineage>
</organism>
<evidence type="ECO:0000313" key="3">
    <source>
        <dbReference type="EMBL" id="KAK5989861.1"/>
    </source>
</evidence>
<proteinExistence type="predicted"/>
<keyword evidence="4" id="KW-1185">Reference proteome</keyword>
<evidence type="ECO:0000313" key="4">
    <source>
        <dbReference type="Proteomes" id="UP001338125"/>
    </source>
</evidence>
<evidence type="ECO:0000259" key="2">
    <source>
        <dbReference type="Pfam" id="PF26013"/>
    </source>
</evidence>
<gene>
    <name evidence="3" type="ORF">PT974_08123</name>
</gene>
<dbReference type="InterPro" id="IPR058317">
    <property type="entry name" value="DUF8004"/>
</dbReference>
<evidence type="ECO:0000256" key="1">
    <source>
        <dbReference type="SAM" id="MobiDB-lite"/>
    </source>
</evidence>
<name>A0ABR0SCH9_9HYPO</name>
<feature type="region of interest" description="Disordered" evidence="1">
    <location>
        <begin position="670"/>
        <end position="712"/>
    </location>
</feature>
<dbReference type="Pfam" id="PF26013">
    <property type="entry name" value="DUF8004"/>
    <property type="match status" value="1"/>
</dbReference>
<dbReference type="Proteomes" id="UP001338125">
    <property type="component" value="Unassembled WGS sequence"/>
</dbReference>
<dbReference type="PANTHER" id="PTHR39601">
    <property type="entry name" value="CHORIOGENIN HMINOR"/>
    <property type="match status" value="1"/>
</dbReference>
<feature type="compositionally biased region" description="Polar residues" evidence="1">
    <location>
        <begin position="593"/>
        <end position="603"/>
    </location>
</feature>
<feature type="compositionally biased region" description="Basic and acidic residues" evidence="1">
    <location>
        <begin position="533"/>
        <end position="542"/>
    </location>
</feature>
<accession>A0ABR0SCH9</accession>
<dbReference type="EMBL" id="JAVFKD010000014">
    <property type="protein sequence ID" value="KAK5989861.1"/>
    <property type="molecule type" value="Genomic_DNA"/>
</dbReference>
<feature type="region of interest" description="Disordered" evidence="1">
    <location>
        <begin position="533"/>
        <end position="561"/>
    </location>
</feature>
<feature type="domain" description="DUF8004" evidence="2">
    <location>
        <begin position="216"/>
        <end position="306"/>
    </location>
</feature>
<sequence length="867" mass="97996">MPNAFDSGFGLYDKLALTPINHFKKRSPPILMPTLRMAGPRPRSDSARRARGLSVGENAKFLPMKRWDGRSRTCRDWDKLRRDPEIWERNGNCLIHLYAKGESKRGPSFKLPFSALISTGCFPLIEKFLVLDGLPSKTAEEIESWDQTHPRSTVELYIPAPPSSTELQAHHHHQTIRNLLAWVLGRPMAAEHLGAALVGLRRSLQEYRSTVDTDDSDLMEYLRQAGYLNMAEEPSYALAILHLAETFRMKELYAKAFPHCVGMYGLLTSCPEYQLTSSTSRKLIKKSRILLNAQLLQTSDMLRTFLDDELSDTYLGIPPGTRAHLERFRCFLLAFYSTKLGYYPPKAFDANVLRSMATDFEALYKLLVDNNLKSTDTMPPTHVGGLCTLQLVQSFEERYNLEALERPLPQLPHIDLPSSARFLSWFTRGEKMTASQRQVTHAALIRASNWSEEVFKNDLVRAYRKFEEESILSPKKADKDEKVSVLDARKVRWIMICAVYQILRRATMQPVPVQDEKTSYHLCVSMEGTPPWREKYELKDEPASPGSDGRTHWGSPSRNSSFGMIEIKPDIDYLALTQKDRRSSSLSNVSESATPQLSRSSSFSINLRRNSTLRRSLRRLKPGSFSEPQQIILPSIPYHEIVVQGYGNGTQDVTIEPMEVLVMKGSLAGRSDSTASSQSNSSSSTASALESMSSTIDTLPSTITTPSPSSPIEDAQEMELLLARWGPQHKTPIRTDAWRSASDPIIHESPKKESMDIEGHMKNFEKNVLVKRKRRSYEPVASVPASTGLQRRYTIMSDMRRKPVEPVEKPETVRIRDNDVDQDSLAKKRSSDDWSIMQAFMDGTEPETDSSDVWAQYGGLGGLTDMK</sequence>
<feature type="region of interest" description="Disordered" evidence="1">
    <location>
        <begin position="584"/>
        <end position="603"/>
    </location>
</feature>
<reference evidence="3 4" key="1">
    <citation type="submission" date="2024-01" db="EMBL/GenBank/DDBJ databases">
        <title>Complete genome of Cladobotryum mycophilum ATHUM6906.</title>
        <authorList>
            <person name="Christinaki A.C."/>
            <person name="Myridakis A.I."/>
            <person name="Kouvelis V.N."/>
        </authorList>
    </citation>
    <scope>NUCLEOTIDE SEQUENCE [LARGE SCALE GENOMIC DNA]</scope>
    <source>
        <strain evidence="3 4">ATHUM6906</strain>
    </source>
</reference>
<protein>
    <recommendedName>
        <fullName evidence="2">DUF8004 domain-containing protein</fullName>
    </recommendedName>
</protein>